<comment type="caution">
    <text evidence="2">The sequence shown here is derived from an EMBL/GenBank/DDBJ whole genome shotgun (WGS) entry which is preliminary data.</text>
</comment>
<sequence length="375" mass="42092">MPSRLPHPDSAIHLYRHLLREATYVPPYCRPWVTEVIRSKFRDDRRPNIHKAHQSLRYLRSANSGHLDRTRRLCFLASGRLGKRRRLLASSSLGKEPAESSEALELKPLFPPATTNGKETTAAASGSNRKPQPDDTLIESWLDNWDVEKIKAIAGAQVRSPNTNWPKQMRKTYDPASALPKMNAWGKPFKPQTTKRKEQKHYARVLADLMPPVPQGEWDLLQDLSMGQAEAKMFDVPTRRPIATMPVAVPNSSANTAHEWNWEAYATKPVRAVERGNSRVFKSLSGAHDTDPRGQGRPIGVKSFKPRRLRRSIYSRVWEATPILQKSKGKGKFQVTFGAARRELSPATTSDLQFFSGVDVQGARPGGTKAHKGKG</sequence>
<proteinExistence type="predicted"/>
<evidence type="ECO:0008006" key="4">
    <source>
        <dbReference type="Google" id="ProtNLM"/>
    </source>
</evidence>
<dbReference type="Proteomes" id="UP001396898">
    <property type="component" value="Unassembled WGS sequence"/>
</dbReference>
<keyword evidence="3" id="KW-1185">Reference proteome</keyword>
<evidence type="ECO:0000313" key="3">
    <source>
        <dbReference type="Proteomes" id="UP001396898"/>
    </source>
</evidence>
<name>A0ABR1SGU9_9PEZI</name>
<evidence type="ECO:0000313" key="2">
    <source>
        <dbReference type="EMBL" id="KAK8033552.1"/>
    </source>
</evidence>
<feature type="region of interest" description="Disordered" evidence="1">
    <location>
        <begin position="91"/>
        <end position="135"/>
    </location>
</feature>
<accession>A0ABR1SGU9</accession>
<protein>
    <recommendedName>
        <fullName evidence="4">Mitochondrial zinc maintenance protein 1, mitochondrial</fullName>
    </recommendedName>
</protein>
<organism evidence="2 3">
    <name type="scientific">Apiospora marii</name>
    <dbReference type="NCBI Taxonomy" id="335849"/>
    <lineage>
        <taxon>Eukaryota</taxon>
        <taxon>Fungi</taxon>
        <taxon>Dikarya</taxon>
        <taxon>Ascomycota</taxon>
        <taxon>Pezizomycotina</taxon>
        <taxon>Sordariomycetes</taxon>
        <taxon>Xylariomycetidae</taxon>
        <taxon>Amphisphaeriales</taxon>
        <taxon>Apiosporaceae</taxon>
        <taxon>Apiospora</taxon>
    </lineage>
</organism>
<gene>
    <name evidence="2" type="ORF">PG991_002950</name>
</gene>
<feature type="compositionally biased region" description="Polar residues" evidence="1">
    <location>
        <begin position="113"/>
        <end position="130"/>
    </location>
</feature>
<dbReference type="EMBL" id="JAQQWI010000006">
    <property type="protein sequence ID" value="KAK8033552.1"/>
    <property type="molecule type" value="Genomic_DNA"/>
</dbReference>
<dbReference type="InterPro" id="IPR046896">
    <property type="entry name" value="Cup1-like_N"/>
</dbReference>
<evidence type="ECO:0000256" key="1">
    <source>
        <dbReference type="SAM" id="MobiDB-lite"/>
    </source>
</evidence>
<dbReference type="CDD" id="cd20273">
    <property type="entry name" value="Complex1_LYR_unchar"/>
    <property type="match status" value="1"/>
</dbReference>
<reference evidence="2 3" key="1">
    <citation type="submission" date="2023-01" db="EMBL/GenBank/DDBJ databases">
        <title>Analysis of 21 Apiospora genomes using comparative genomics revels a genus with tremendous synthesis potential of carbohydrate active enzymes and secondary metabolites.</title>
        <authorList>
            <person name="Sorensen T."/>
        </authorList>
    </citation>
    <scope>NUCLEOTIDE SEQUENCE [LARGE SCALE GENOMIC DNA]</scope>
    <source>
        <strain evidence="2 3">CBS 20057</strain>
    </source>
</reference>